<gene>
    <name evidence="1" type="ORF">CO051_03390</name>
</gene>
<dbReference type="AlphaFoldDB" id="A0A2M8EZB0"/>
<comment type="caution">
    <text evidence="1">The sequence shown here is derived from an EMBL/GenBank/DDBJ whole genome shotgun (WGS) entry which is preliminary data.</text>
</comment>
<organism evidence="1 2">
    <name type="scientific">Candidatus Roizmanbacteria bacterium CG_4_9_14_0_2_um_filter_39_13</name>
    <dbReference type="NCBI Taxonomy" id="1974839"/>
    <lineage>
        <taxon>Bacteria</taxon>
        <taxon>Candidatus Roizmaniibacteriota</taxon>
    </lineage>
</organism>
<protein>
    <submittedName>
        <fullName evidence="1">Uncharacterized protein</fullName>
    </submittedName>
</protein>
<proteinExistence type="predicted"/>
<name>A0A2M8EZB0_9BACT</name>
<dbReference type="EMBL" id="PFSC01000094">
    <property type="protein sequence ID" value="PJC32306.1"/>
    <property type="molecule type" value="Genomic_DNA"/>
</dbReference>
<evidence type="ECO:0000313" key="1">
    <source>
        <dbReference type="EMBL" id="PJC32306.1"/>
    </source>
</evidence>
<dbReference type="Proteomes" id="UP000231383">
    <property type="component" value="Unassembled WGS sequence"/>
</dbReference>
<accession>A0A2M8EZB0</accession>
<evidence type="ECO:0000313" key="2">
    <source>
        <dbReference type="Proteomes" id="UP000231383"/>
    </source>
</evidence>
<sequence length="147" mass="17122">MRNPDPRNISPIPQWTPSKNKYIPENVSHVLTESDKEIECYHLSFQYYNDSVCEINDLVKNGSRRALLNLKTIGRCYSLSSLKSSNIDIAPVDNKGAYKKIFQRLTEDVEIREHKIQSTARIFYFISDKMFYIVAITNTHIETSKHH</sequence>
<reference evidence="2" key="1">
    <citation type="submission" date="2017-09" db="EMBL/GenBank/DDBJ databases">
        <title>Depth-based differentiation of microbial function through sediment-hosted aquifers and enrichment of novel symbionts in the deep terrestrial subsurface.</title>
        <authorList>
            <person name="Probst A.J."/>
            <person name="Ladd B."/>
            <person name="Jarett J.K."/>
            <person name="Geller-Mcgrath D.E."/>
            <person name="Sieber C.M.K."/>
            <person name="Emerson J.B."/>
            <person name="Anantharaman K."/>
            <person name="Thomas B.C."/>
            <person name="Malmstrom R."/>
            <person name="Stieglmeier M."/>
            <person name="Klingl A."/>
            <person name="Woyke T."/>
            <person name="Ryan C.M."/>
            <person name="Banfield J.F."/>
        </authorList>
    </citation>
    <scope>NUCLEOTIDE SEQUENCE [LARGE SCALE GENOMIC DNA]</scope>
</reference>